<gene>
    <name evidence="2" type="ORF">T4D_15222</name>
</gene>
<name>A0A0V1F8Q7_TRIPS</name>
<organism evidence="2 3">
    <name type="scientific">Trichinella pseudospiralis</name>
    <name type="common">Parasitic roundworm</name>
    <dbReference type="NCBI Taxonomy" id="6337"/>
    <lineage>
        <taxon>Eukaryota</taxon>
        <taxon>Metazoa</taxon>
        <taxon>Ecdysozoa</taxon>
        <taxon>Nematoda</taxon>
        <taxon>Enoplea</taxon>
        <taxon>Dorylaimia</taxon>
        <taxon>Trichinellida</taxon>
        <taxon>Trichinellidae</taxon>
        <taxon>Trichinella</taxon>
    </lineage>
</organism>
<dbReference type="InterPro" id="IPR029526">
    <property type="entry name" value="PGBD"/>
</dbReference>
<evidence type="ECO:0000259" key="1">
    <source>
        <dbReference type="Pfam" id="PF13843"/>
    </source>
</evidence>
<evidence type="ECO:0000313" key="3">
    <source>
        <dbReference type="Proteomes" id="UP000054995"/>
    </source>
</evidence>
<proteinExistence type="predicted"/>
<evidence type="ECO:0000313" key="2">
    <source>
        <dbReference type="EMBL" id="KRY81651.1"/>
    </source>
</evidence>
<dbReference type="OrthoDB" id="5810550at2759"/>
<protein>
    <recommendedName>
        <fullName evidence="1">PiggyBac transposable element-derived protein domain-containing protein</fullName>
    </recommendedName>
</protein>
<dbReference type="Pfam" id="PF13843">
    <property type="entry name" value="DDE_Tnp_1_7"/>
    <property type="match status" value="1"/>
</dbReference>
<accession>A0A0V1F8Q7</accession>
<dbReference type="EMBL" id="JYDT01000212">
    <property type="protein sequence ID" value="KRY81651.1"/>
    <property type="molecule type" value="Genomic_DNA"/>
</dbReference>
<dbReference type="Proteomes" id="UP000054995">
    <property type="component" value="Unassembled WGS sequence"/>
</dbReference>
<reference evidence="2 3" key="1">
    <citation type="submission" date="2015-01" db="EMBL/GenBank/DDBJ databases">
        <title>Evolution of Trichinella species and genotypes.</title>
        <authorList>
            <person name="Korhonen P.K."/>
            <person name="Edoardo P."/>
            <person name="Giuseppe L.R."/>
            <person name="Gasser R.B."/>
        </authorList>
    </citation>
    <scope>NUCLEOTIDE SEQUENCE [LARGE SCALE GENOMIC DNA]</scope>
    <source>
        <strain evidence="2">ISS470</strain>
    </source>
</reference>
<comment type="caution">
    <text evidence="2">The sequence shown here is derived from an EMBL/GenBank/DDBJ whole genome shotgun (WGS) entry which is preliminary data.</text>
</comment>
<feature type="domain" description="PiggyBac transposable element-derived protein" evidence="1">
    <location>
        <begin position="75"/>
        <end position="140"/>
    </location>
</feature>
<sequence length="141" mass="16600">MLIFIVKKKQIKKRNKFIRSGMRNIQMIKAVIYPITHKEYFEAFPYMNNGRPMFCFVMSETRCFYRFDDLDTRAAQFLDNVSSKFYAKNLYKASAILTVDEQLVSTSEKSRFRQYIPCKAGKCGISIFWCCDAQTSYLLAK</sequence>
<dbReference type="AlphaFoldDB" id="A0A0V1F8Q7"/>
<keyword evidence="3" id="KW-1185">Reference proteome</keyword>